<keyword evidence="4" id="KW-1185">Reference proteome</keyword>
<dbReference type="EMBL" id="JACRSV010000002">
    <property type="protein sequence ID" value="MBC8559942.1"/>
    <property type="molecule type" value="Genomic_DNA"/>
</dbReference>
<dbReference type="PANTHER" id="PTHR34473">
    <property type="entry name" value="UPF0699 TRANSMEMBRANE PROTEIN YDBS"/>
    <property type="match status" value="1"/>
</dbReference>
<dbReference type="RefSeq" id="WP_249294912.1">
    <property type="nucleotide sequence ID" value="NZ_JACRSV010000002.1"/>
</dbReference>
<gene>
    <name evidence="3" type="ORF">H8710_07685</name>
</gene>
<accession>A0A926E486</accession>
<feature type="transmembrane region" description="Helical" evidence="1">
    <location>
        <begin position="218"/>
        <end position="239"/>
    </location>
</feature>
<sequence>MSQIYRQHPLSIVHAFWKYIFLLIFPLLRSLVLVRQSFVYWLSGVWFDLLFLFAIVLFGFFQWYFTTFKIQEKGLYFRKGIFFHSEQYIPYTNLSSVGVDKPFYLRPFHIVRLKLETDAGKKNSPDAKMLLHRDVAEEIVSLATVYLTDTGTVTKSYKPRAGYIAILSFITSNTLTGVLFASTFITQTGKILGQSAEDQLVYYMTRIAQIVAYKLPPAAAIAACVILGGWIIGFLINLINHLNFYTARKGGCLYARAGILVQREYHMAVDEINCLTLRQSFITKLFGFYSAMISCTGYGKDKNELAALLPAVDSQGLRQSLHLILPEIQPTARQYKPPTRTITRFLIPPCTTFFCTLAGFLLIHYFFPEFHEIILYLGIMVHLPIVWWLCVKITAFFHVGIGIRGDVYTFRSTFAYAIYTTVVHKNKIARIEVRQSLFQKMAHCSDVIIYTFNERKHRLVVQNVDQDGVEEFLKSLAE</sequence>
<dbReference type="InterPro" id="IPR005182">
    <property type="entry name" value="YdbS-like_PH"/>
</dbReference>
<keyword evidence="1" id="KW-1133">Transmembrane helix</keyword>
<comment type="caution">
    <text evidence="3">The sequence shown here is derived from an EMBL/GenBank/DDBJ whole genome shotgun (WGS) entry which is preliminary data.</text>
</comment>
<feature type="domain" description="YdbS-like PH" evidence="2">
    <location>
        <begin position="63"/>
        <end position="137"/>
    </location>
</feature>
<keyword evidence="1" id="KW-0472">Membrane</keyword>
<dbReference type="Pfam" id="PF03703">
    <property type="entry name" value="bPH_2"/>
    <property type="match status" value="1"/>
</dbReference>
<keyword evidence="1" id="KW-0812">Transmembrane</keyword>
<organism evidence="3 4">
    <name type="scientific">Fumia xinanensis</name>
    <dbReference type="NCBI Taxonomy" id="2763659"/>
    <lineage>
        <taxon>Bacteria</taxon>
        <taxon>Bacillati</taxon>
        <taxon>Bacillota</taxon>
        <taxon>Clostridia</taxon>
        <taxon>Eubacteriales</taxon>
        <taxon>Oscillospiraceae</taxon>
        <taxon>Fumia</taxon>
    </lineage>
</organism>
<evidence type="ECO:0000259" key="2">
    <source>
        <dbReference type="Pfam" id="PF03703"/>
    </source>
</evidence>
<feature type="transmembrane region" description="Helical" evidence="1">
    <location>
        <begin position="163"/>
        <end position="185"/>
    </location>
</feature>
<dbReference type="PANTHER" id="PTHR34473:SF2">
    <property type="entry name" value="UPF0699 TRANSMEMBRANE PROTEIN YDBT"/>
    <property type="match status" value="1"/>
</dbReference>
<feature type="transmembrane region" description="Helical" evidence="1">
    <location>
        <begin position="38"/>
        <end position="65"/>
    </location>
</feature>
<proteinExistence type="predicted"/>
<reference evidence="3" key="1">
    <citation type="submission" date="2020-08" db="EMBL/GenBank/DDBJ databases">
        <title>Genome public.</title>
        <authorList>
            <person name="Liu C."/>
            <person name="Sun Q."/>
        </authorList>
    </citation>
    <scope>NUCLEOTIDE SEQUENCE</scope>
    <source>
        <strain evidence="3">NSJ-33</strain>
    </source>
</reference>
<dbReference type="AlphaFoldDB" id="A0A926E486"/>
<evidence type="ECO:0000313" key="3">
    <source>
        <dbReference type="EMBL" id="MBC8559942.1"/>
    </source>
</evidence>
<feature type="transmembrane region" description="Helical" evidence="1">
    <location>
        <begin position="345"/>
        <end position="367"/>
    </location>
</feature>
<feature type="transmembrane region" description="Helical" evidence="1">
    <location>
        <begin position="373"/>
        <end position="391"/>
    </location>
</feature>
<dbReference type="Proteomes" id="UP000610760">
    <property type="component" value="Unassembled WGS sequence"/>
</dbReference>
<evidence type="ECO:0000313" key="4">
    <source>
        <dbReference type="Proteomes" id="UP000610760"/>
    </source>
</evidence>
<name>A0A926E486_9FIRM</name>
<protein>
    <submittedName>
        <fullName evidence="3">PH domain-containing protein</fullName>
    </submittedName>
</protein>
<feature type="transmembrane region" description="Helical" evidence="1">
    <location>
        <begin position="12"/>
        <end position="32"/>
    </location>
</feature>
<evidence type="ECO:0000256" key="1">
    <source>
        <dbReference type="SAM" id="Phobius"/>
    </source>
</evidence>